<comment type="caution">
    <text evidence="1">The sequence shown here is derived from an EMBL/GenBank/DDBJ whole genome shotgun (WGS) entry which is preliminary data.</text>
</comment>
<accession>A0ACC6TQV3</accession>
<reference evidence="1" key="1">
    <citation type="submission" date="2024-07" db="EMBL/GenBank/DDBJ databases">
        <title>Metagenome and Metagenome-Assembled Genomes of Archaea from a hot spring from the geothermal field of Los Azufres, Mexico.</title>
        <authorList>
            <person name="Marin-Paredes R."/>
            <person name="Martinez-Romero E."/>
            <person name="Servin-Garciduenas L.E."/>
        </authorList>
    </citation>
    <scope>NUCLEOTIDE SEQUENCE</scope>
    <source>
        <strain evidence="1">AZ1-454</strain>
    </source>
</reference>
<organism evidence="1 2">
    <name type="scientific">Candidatus Aramenus sulfurataquae</name>
    <dbReference type="NCBI Taxonomy" id="1326980"/>
    <lineage>
        <taxon>Archaea</taxon>
        <taxon>Thermoproteota</taxon>
        <taxon>Thermoprotei</taxon>
        <taxon>Sulfolobales</taxon>
        <taxon>Sulfolobaceae</taxon>
        <taxon>Candidatus Aramenus</taxon>
    </lineage>
</organism>
<evidence type="ECO:0000313" key="2">
    <source>
        <dbReference type="Proteomes" id="UP000053480"/>
    </source>
</evidence>
<name>A0ACC6TQV3_9CREN</name>
<dbReference type="Proteomes" id="UP000053480">
    <property type="component" value="Unassembled WGS sequence"/>
</dbReference>
<dbReference type="EMBL" id="JZWS03000014">
    <property type="protein sequence ID" value="MEW9492184.1"/>
    <property type="molecule type" value="Genomic_DNA"/>
</dbReference>
<feature type="non-terminal residue" evidence="1">
    <location>
        <position position="129"/>
    </location>
</feature>
<evidence type="ECO:0000313" key="1">
    <source>
        <dbReference type="EMBL" id="MEW9492184.1"/>
    </source>
</evidence>
<gene>
    <name evidence="1" type="primary">csa3</name>
    <name evidence="1" type="ORF">TQ35_0008315</name>
</gene>
<protein>
    <submittedName>
        <fullName evidence="1">CRISPR-associated CARF protein Csa3</fullName>
    </submittedName>
</protein>
<sequence length="129" mass="14244">MTETKTYLSTMGFHESFVLRLLSRTNATRDDELVIVVPRPVIGGVAEAIDSLKASCSRMRYPEPRVEEIELGDFPSTLSRILDVVLSSKGVIHANLSVGLRSMDVLILLAILLSRKPFFAYLMSESGEG</sequence>
<proteinExistence type="predicted"/>